<evidence type="ECO:0008006" key="5">
    <source>
        <dbReference type="Google" id="ProtNLM"/>
    </source>
</evidence>
<dbReference type="PANTHER" id="PTHR24106">
    <property type="entry name" value="NACHT, LRR AND CARD DOMAINS-CONTAINING"/>
    <property type="match status" value="1"/>
</dbReference>
<dbReference type="InterPro" id="IPR001611">
    <property type="entry name" value="Leu-rich_rpt"/>
</dbReference>
<organism evidence="3 4">
    <name type="scientific">Oryzias melastigma</name>
    <name type="common">Marine medaka</name>
    <dbReference type="NCBI Taxonomy" id="30732"/>
    <lineage>
        <taxon>Eukaryota</taxon>
        <taxon>Metazoa</taxon>
        <taxon>Chordata</taxon>
        <taxon>Craniata</taxon>
        <taxon>Vertebrata</taxon>
        <taxon>Euteleostomi</taxon>
        <taxon>Actinopterygii</taxon>
        <taxon>Neopterygii</taxon>
        <taxon>Teleostei</taxon>
        <taxon>Neoteleostei</taxon>
        <taxon>Acanthomorphata</taxon>
        <taxon>Ovalentaria</taxon>
        <taxon>Atherinomorphae</taxon>
        <taxon>Beloniformes</taxon>
        <taxon>Adrianichthyidae</taxon>
        <taxon>Oryziinae</taxon>
        <taxon>Oryzias</taxon>
    </lineage>
</organism>
<evidence type="ECO:0000256" key="2">
    <source>
        <dbReference type="ARBA" id="ARBA00022737"/>
    </source>
</evidence>
<dbReference type="InterPro" id="IPR051261">
    <property type="entry name" value="NLR"/>
</dbReference>
<dbReference type="Ensembl" id="ENSOMET00000016034.1">
    <property type="protein sequence ID" value="ENSOMEP00000000326.1"/>
    <property type="gene ID" value="ENSOMEG00000001219.1"/>
</dbReference>
<name>A0A3B3B419_ORYME</name>
<keyword evidence="1" id="KW-0433">Leucine-rich repeat</keyword>
<reference evidence="3" key="1">
    <citation type="submission" date="2025-08" db="UniProtKB">
        <authorList>
            <consortium name="Ensembl"/>
        </authorList>
    </citation>
    <scope>IDENTIFICATION</scope>
</reference>
<evidence type="ECO:0000313" key="4">
    <source>
        <dbReference type="Proteomes" id="UP000261560"/>
    </source>
</evidence>
<evidence type="ECO:0000256" key="1">
    <source>
        <dbReference type="ARBA" id="ARBA00022614"/>
    </source>
</evidence>
<dbReference type="SUPFAM" id="SSF52047">
    <property type="entry name" value="RNI-like"/>
    <property type="match status" value="1"/>
</dbReference>
<sequence length="321" mass="34916">SVLKSLSCHLKELNLSENDLQDSGVKLLSEGLQSPDCKLETLGLVSCKLSTGSCEVLSSILKSPSCLKELILSWNDLHDSGLKLLSEGLQKTKNFSCVYCEVLSSVLKSPSCRLKYLDLGENDLQDSGVKLLSEGLQSPEFNMDSKMDTIVIIIFFIYFRLRLCNLSSGSCEALSSVLKSPSCLKELYLGDNVLQDSGVKLLSEGLQSPDCKLETLRLSSCSLSKVSCEVLAAALKSNPSHLKELDLKDNGLNGSDYEQLFDLKKSPDCSLETLRSEWHHGGGGGLRAPLIADKPRLALLKFPGQTLGDPIDGKTYKCSLC</sequence>
<dbReference type="Proteomes" id="UP000261560">
    <property type="component" value="Unplaced"/>
</dbReference>
<proteinExistence type="predicted"/>
<dbReference type="Pfam" id="PF13516">
    <property type="entry name" value="LRR_6"/>
    <property type="match status" value="5"/>
</dbReference>
<dbReference type="GeneTree" id="ENSGT01150000286915"/>
<keyword evidence="4" id="KW-1185">Reference proteome</keyword>
<keyword evidence="2" id="KW-0677">Repeat</keyword>
<dbReference type="AlphaFoldDB" id="A0A3B3B419"/>
<reference evidence="3" key="2">
    <citation type="submission" date="2025-09" db="UniProtKB">
        <authorList>
            <consortium name="Ensembl"/>
        </authorList>
    </citation>
    <scope>IDENTIFICATION</scope>
</reference>
<protein>
    <recommendedName>
        <fullName evidence="5">SPRY-associated domain-containing protein</fullName>
    </recommendedName>
</protein>
<evidence type="ECO:0000313" key="3">
    <source>
        <dbReference type="Ensembl" id="ENSOMEP00000000326.1"/>
    </source>
</evidence>
<dbReference type="InterPro" id="IPR032675">
    <property type="entry name" value="LRR_dom_sf"/>
</dbReference>
<dbReference type="Gene3D" id="3.80.10.10">
    <property type="entry name" value="Ribonuclease Inhibitor"/>
    <property type="match status" value="3"/>
</dbReference>
<accession>A0A3B3B419</accession>
<dbReference type="SMART" id="SM00368">
    <property type="entry name" value="LRR_RI"/>
    <property type="match status" value="6"/>
</dbReference>